<keyword evidence="2" id="KW-1185">Reference proteome</keyword>
<organism evidence="1 2">
    <name type="scientific">Racocetra persica</name>
    <dbReference type="NCBI Taxonomy" id="160502"/>
    <lineage>
        <taxon>Eukaryota</taxon>
        <taxon>Fungi</taxon>
        <taxon>Fungi incertae sedis</taxon>
        <taxon>Mucoromycota</taxon>
        <taxon>Glomeromycotina</taxon>
        <taxon>Glomeromycetes</taxon>
        <taxon>Diversisporales</taxon>
        <taxon>Gigasporaceae</taxon>
        <taxon>Racocetra</taxon>
    </lineage>
</organism>
<comment type="caution">
    <text evidence="1">The sequence shown here is derived from an EMBL/GenBank/DDBJ whole genome shotgun (WGS) entry which is preliminary data.</text>
</comment>
<sequence length="120" mass="13944">SSTSEDFEIVDMLNKNGIKCRAYYTDNCIVLVGKYEDMNFIIHYVKRDWNSIGKNEIILLINNLEHQQSEFVGFFVTNYEYHLSAINQAATNSKVFLYYETTIVDKIKDAARAEKIKNSN</sequence>
<evidence type="ECO:0000313" key="1">
    <source>
        <dbReference type="EMBL" id="CAG8830791.1"/>
    </source>
</evidence>
<evidence type="ECO:0000313" key="2">
    <source>
        <dbReference type="Proteomes" id="UP000789920"/>
    </source>
</evidence>
<name>A0ACA9S8Q2_9GLOM</name>
<gene>
    <name evidence="1" type="ORF">RPERSI_LOCUS27918</name>
</gene>
<dbReference type="EMBL" id="CAJVQC010099900">
    <property type="protein sequence ID" value="CAG8830791.1"/>
    <property type="molecule type" value="Genomic_DNA"/>
</dbReference>
<accession>A0ACA9S8Q2</accession>
<feature type="non-terminal residue" evidence="1">
    <location>
        <position position="1"/>
    </location>
</feature>
<dbReference type="Proteomes" id="UP000789920">
    <property type="component" value="Unassembled WGS sequence"/>
</dbReference>
<proteinExistence type="predicted"/>
<protein>
    <submittedName>
        <fullName evidence="1">8464_t:CDS:1</fullName>
    </submittedName>
</protein>
<reference evidence="1" key="1">
    <citation type="submission" date="2021-06" db="EMBL/GenBank/DDBJ databases">
        <authorList>
            <person name="Kallberg Y."/>
            <person name="Tangrot J."/>
            <person name="Rosling A."/>
        </authorList>
    </citation>
    <scope>NUCLEOTIDE SEQUENCE</scope>
    <source>
        <strain evidence="1">MA461A</strain>
    </source>
</reference>